<dbReference type="Pfam" id="PF05139">
    <property type="entry name" value="Erythro_esteras"/>
    <property type="match status" value="1"/>
</dbReference>
<dbReference type="SUPFAM" id="SSF159501">
    <property type="entry name" value="EreA/ChaN-like"/>
    <property type="match status" value="1"/>
</dbReference>
<dbReference type="Gene3D" id="3.30.1870.10">
    <property type="entry name" value="EreA-like, domain 2"/>
    <property type="match status" value="1"/>
</dbReference>
<dbReference type="PANTHER" id="PTHR31299">
    <property type="entry name" value="ESTERASE, PUTATIVE (AFU_ORTHOLOGUE AFUA_1G05850)-RELATED"/>
    <property type="match status" value="1"/>
</dbReference>
<keyword evidence="2" id="KW-1185">Reference proteome</keyword>
<evidence type="ECO:0000313" key="2">
    <source>
        <dbReference type="Proteomes" id="UP000534783"/>
    </source>
</evidence>
<dbReference type="Gene3D" id="1.20.1440.30">
    <property type="entry name" value="Biosynthetic Protein domain"/>
    <property type="match status" value="1"/>
</dbReference>
<proteinExistence type="predicted"/>
<dbReference type="AlphaFoldDB" id="A0A7X6I9K5"/>
<organism evidence="1 2">
    <name type="scientific">Candidatus Manganitrophus noduliformans</name>
    <dbReference type="NCBI Taxonomy" id="2606439"/>
    <lineage>
        <taxon>Bacteria</taxon>
        <taxon>Pseudomonadati</taxon>
        <taxon>Nitrospirota</taxon>
        <taxon>Nitrospiria</taxon>
        <taxon>Candidatus Troglogloeales</taxon>
        <taxon>Candidatus Manganitrophaceae</taxon>
        <taxon>Candidatus Manganitrophus</taxon>
    </lineage>
</organism>
<dbReference type="EMBL" id="VTOW01000001">
    <property type="protein sequence ID" value="NKE69563.1"/>
    <property type="molecule type" value="Genomic_DNA"/>
</dbReference>
<dbReference type="Gene3D" id="3.40.1660.10">
    <property type="entry name" value="EreA-like (biosynthetic domain)"/>
    <property type="match status" value="1"/>
</dbReference>
<dbReference type="InterPro" id="IPR007815">
    <property type="entry name" value="Emycin_Estase"/>
</dbReference>
<dbReference type="GO" id="GO:0046677">
    <property type="term" value="P:response to antibiotic"/>
    <property type="evidence" value="ECO:0007669"/>
    <property type="project" value="InterPro"/>
</dbReference>
<sequence>MEKEQAPEGDSENSKEWIESLRTLAHRLAGKGDLDPLLDRIGEARVVLLGEASHGTAEYYTWRHLISERLITEKGFSFIAVEGDWPDCYRVNRYVKGATNSGASAREVLSAFDRWPTWMWANHEIVALTEWLRRFNETIPEEKRVGFYGLDVYSLWDSMHAVIGYLNRIDPAAAQVARQAYRCFEPYGEDVQEYARATAFVPASCENEVVQILTMLRRKFQEYPDDREGAFNAEQNALVAKNAELYYRTMVRGGASSWNIRDHHMTDTLDRLMRFHGPDAKGIVWAHNTHVGDASATDMADEGMVNVGQLARERYGEEKVVLVGFGSYRGSVVAAVEWEAPMEIMPVPPAREESWEELLHRIAARDLLILFENLDRLPRKEQIWEWRDHRAIGVVYHPNRERFGNYVPTVMPFRYDAFLYLDETEALHPLPLKPRAEREPPETYPWAA</sequence>
<gene>
    <name evidence="1" type="ORF">MNODULE_02200</name>
</gene>
<name>A0A7X6I9K5_9BACT</name>
<dbReference type="CDD" id="cd14728">
    <property type="entry name" value="Ere-like"/>
    <property type="match status" value="1"/>
</dbReference>
<evidence type="ECO:0000313" key="1">
    <source>
        <dbReference type="EMBL" id="NKE69563.1"/>
    </source>
</evidence>
<dbReference type="PIRSF" id="PIRSF036794">
    <property type="entry name" value="UCP_erythr_ester"/>
    <property type="match status" value="1"/>
</dbReference>
<dbReference type="RefSeq" id="WP_168057859.1">
    <property type="nucleotide sequence ID" value="NZ_VTOW01000001.1"/>
</dbReference>
<dbReference type="InterPro" id="IPR014622">
    <property type="entry name" value="UCP036794_erythomycin"/>
</dbReference>
<reference evidence="1 2" key="1">
    <citation type="journal article" date="2020" name="Nature">
        <title>Bacterial chemolithoautotrophy via manganese oxidation.</title>
        <authorList>
            <person name="Yu H."/>
            <person name="Leadbetter J.R."/>
        </authorList>
    </citation>
    <scope>NUCLEOTIDE SEQUENCE [LARGE SCALE GENOMIC DNA]</scope>
    <source>
        <strain evidence="1 2">Mn-1</strain>
    </source>
</reference>
<dbReference type="PANTHER" id="PTHR31299:SF0">
    <property type="entry name" value="ESTERASE, PUTATIVE (AFU_ORTHOLOGUE AFUA_1G05850)-RELATED"/>
    <property type="match status" value="1"/>
</dbReference>
<comment type="caution">
    <text evidence="1">The sequence shown here is derived from an EMBL/GenBank/DDBJ whole genome shotgun (WGS) entry which is preliminary data.</text>
</comment>
<dbReference type="InterPro" id="IPR052036">
    <property type="entry name" value="Hydrolase/PRTase-associated"/>
</dbReference>
<protein>
    <submittedName>
        <fullName evidence="1">Erythromycin esterase family protein</fullName>
    </submittedName>
</protein>
<dbReference type="Proteomes" id="UP000534783">
    <property type="component" value="Unassembled WGS sequence"/>
</dbReference>
<accession>A0A7X6I9K5</accession>